<dbReference type="GO" id="GO:0006754">
    <property type="term" value="P:ATP biosynthetic process"/>
    <property type="evidence" value="ECO:0007669"/>
    <property type="project" value="TreeGrafter"/>
</dbReference>
<dbReference type="GO" id="GO:0006167">
    <property type="term" value="P:AMP biosynthetic process"/>
    <property type="evidence" value="ECO:0007669"/>
    <property type="project" value="TreeGrafter"/>
</dbReference>
<dbReference type="AlphaFoldDB" id="A0A6C0K841"/>
<name>A0A6C0K841_9ZZZZ</name>
<keyword evidence="1" id="KW-0378">Hydrolase</keyword>
<accession>A0A6C0K841</accession>
<evidence type="ECO:0000313" key="3">
    <source>
        <dbReference type="EMBL" id="QHU14215.1"/>
    </source>
</evidence>
<dbReference type="PROSITE" id="PS51462">
    <property type="entry name" value="NUDIX"/>
    <property type="match status" value="1"/>
</dbReference>
<dbReference type="PANTHER" id="PTHR21340:SF0">
    <property type="entry name" value="BIS(5'-NUCLEOSYL)-TETRAPHOSPHATASE [ASYMMETRICAL]"/>
    <property type="match status" value="1"/>
</dbReference>
<evidence type="ECO:0000259" key="2">
    <source>
        <dbReference type="PROSITE" id="PS51462"/>
    </source>
</evidence>
<dbReference type="InterPro" id="IPR015797">
    <property type="entry name" value="NUDIX_hydrolase-like_dom_sf"/>
</dbReference>
<dbReference type="InterPro" id="IPR051325">
    <property type="entry name" value="Nudix_hydrolase_domain"/>
</dbReference>
<dbReference type="PANTHER" id="PTHR21340">
    <property type="entry name" value="DIADENOSINE 5,5-P1,P4-TETRAPHOSPHATE PYROPHOSPHOHYDROLASE MUTT"/>
    <property type="match status" value="1"/>
</dbReference>
<reference evidence="3" key="1">
    <citation type="journal article" date="2020" name="Nature">
        <title>Giant virus diversity and host interactions through global metagenomics.</title>
        <authorList>
            <person name="Schulz F."/>
            <person name="Roux S."/>
            <person name="Paez-Espino D."/>
            <person name="Jungbluth S."/>
            <person name="Walsh D.A."/>
            <person name="Denef V.J."/>
            <person name="McMahon K.D."/>
            <person name="Konstantinidis K.T."/>
            <person name="Eloe-Fadrosh E.A."/>
            <person name="Kyrpides N.C."/>
            <person name="Woyke T."/>
        </authorList>
    </citation>
    <scope>NUCLEOTIDE SEQUENCE</scope>
    <source>
        <strain evidence="3">GVMAG-S-1101182-85</strain>
    </source>
</reference>
<evidence type="ECO:0000256" key="1">
    <source>
        <dbReference type="ARBA" id="ARBA00022801"/>
    </source>
</evidence>
<dbReference type="EMBL" id="MN740834">
    <property type="protein sequence ID" value="QHU14215.1"/>
    <property type="molecule type" value="Genomic_DNA"/>
</dbReference>
<organism evidence="3">
    <name type="scientific">viral metagenome</name>
    <dbReference type="NCBI Taxonomy" id="1070528"/>
    <lineage>
        <taxon>unclassified sequences</taxon>
        <taxon>metagenomes</taxon>
        <taxon>organismal metagenomes</taxon>
    </lineage>
</organism>
<sequence length="169" mass="19415">MLKSLFLVCVSIFPSLTNGLFRGAGVVILNKNRVLLVQNLLSGNWGFPKGHREPSDLTWRHTAVREVEEETGYLEHVDYEICSETPQIWGRRPYWTAIALQTPAIRVNTSEHRQGRWIPLESLRHYNLNRDLLDWYNQGSPVLCTTSQNKIDFVSLSQEGIQESNGKSY</sequence>
<protein>
    <recommendedName>
        <fullName evidence="2">Nudix hydrolase domain-containing protein</fullName>
    </recommendedName>
</protein>
<dbReference type="InterPro" id="IPR000086">
    <property type="entry name" value="NUDIX_hydrolase_dom"/>
</dbReference>
<feature type="domain" description="Nudix hydrolase" evidence="2">
    <location>
        <begin position="19"/>
        <end position="142"/>
    </location>
</feature>
<proteinExistence type="predicted"/>
<dbReference type="GO" id="GO:0004081">
    <property type="term" value="F:bis(5'-nucleosyl)-tetraphosphatase (asymmetrical) activity"/>
    <property type="evidence" value="ECO:0007669"/>
    <property type="project" value="TreeGrafter"/>
</dbReference>
<dbReference type="Pfam" id="PF00293">
    <property type="entry name" value="NUDIX"/>
    <property type="match status" value="1"/>
</dbReference>
<dbReference type="SUPFAM" id="SSF55811">
    <property type="entry name" value="Nudix"/>
    <property type="match status" value="1"/>
</dbReference>
<dbReference type="Gene3D" id="3.90.79.10">
    <property type="entry name" value="Nucleoside Triphosphate Pyrophosphohydrolase"/>
    <property type="match status" value="1"/>
</dbReference>